<accession>A0ABZ2GUG4</accession>
<dbReference type="InterPro" id="IPR034154">
    <property type="entry name" value="TOPRIM_DnaG/twinkle"/>
</dbReference>
<dbReference type="Proteomes" id="UP001386178">
    <property type="component" value="Segment"/>
</dbReference>
<dbReference type="EMBL" id="PP079414">
    <property type="protein sequence ID" value="WWO60236.1"/>
    <property type="molecule type" value="Genomic_DNA"/>
</dbReference>
<evidence type="ECO:0000313" key="2">
    <source>
        <dbReference type="Proteomes" id="UP001386178"/>
    </source>
</evidence>
<dbReference type="CDD" id="cd01029">
    <property type="entry name" value="TOPRIM_primases"/>
    <property type="match status" value="1"/>
</dbReference>
<protein>
    <submittedName>
        <fullName evidence="1">DNA primase</fullName>
    </submittedName>
</protein>
<reference evidence="1 2" key="1">
    <citation type="submission" date="2024-01" db="EMBL/GenBank/DDBJ databases">
        <title>Novel lytic viruses for Xanthomonas sp. and Stenotrophomonas maltophilia.</title>
        <authorList>
            <person name="Petrzik K."/>
            <person name="Brazdova S."/>
            <person name="Sovova L."/>
            <person name="Neoralova M."/>
        </authorList>
    </citation>
    <scope>NUCLEOTIDE SEQUENCE [LARGE SCALE GENOMIC DNA]</scope>
</reference>
<organism evidence="1 2">
    <name type="scientific">Xanthomonas phage SB3</name>
    <dbReference type="NCBI Taxonomy" id="3117472"/>
    <lineage>
        <taxon>Viruses</taxon>
        <taxon>Duplodnaviria</taxon>
        <taxon>Heunggongvirae</taxon>
        <taxon>Uroviricota</taxon>
        <taxon>Caudoviricetes</taxon>
        <taxon>Autographivirales</taxon>
        <taxon>Autonotataviridae</taxon>
        <taxon>Euvesivirus</taxon>
        <taxon>Euvesivirus SB3</taxon>
    </lineage>
</organism>
<name>A0ABZ2GUG4_9CAUD</name>
<evidence type="ECO:0000313" key="1">
    <source>
        <dbReference type="EMBL" id="WWO60236.1"/>
    </source>
</evidence>
<keyword evidence="2" id="KW-1185">Reference proteome</keyword>
<sequence length="275" mass="30990">MAEWMPPEEWLATAQRLLVGRKSARMQHHCGVDDSIMLTSEGGVLSAYCHRCDTFGRYQEQESTADMLARLAAEKEATDLVRQSVELPEPRVYTLSEWPKADALWFYKMGLSPQKIAQLGLYWCPKIGRVVLPITVDGRVVFWTARSQTRSPKWLGPRVDKVGLVARYGQGNLIVLCEDPLSAFKIGLVTEAWSLLGTKLRPSTAMELARDGRPVVVWLDDDKGRKNLKNPGQDSAAKIRQQLGVLGVETRNVTSDRDPKYYEPEYIKEKLGVID</sequence>
<proteinExistence type="predicted"/>